<reference evidence="1" key="1">
    <citation type="submission" date="2024-04" db="EMBL/GenBank/DDBJ databases">
        <authorList>
            <consortium name="Molecular Ecology Group"/>
        </authorList>
    </citation>
    <scope>NUCLEOTIDE SEQUENCE</scope>
</reference>
<dbReference type="AlphaFoldDB" id="A0AAV2MY10"/>
<sequence length="72" mass="7828">MKSEMRGIVHMALVSRVASTISSMRGRKADREGGGTTSLLLPCGCETHVLEKAQDSDSDYTWIVQLYDAVPA</sequence>
<dbReference type="Proteomes" id="UP001497644">
    <property type="component" value="Unassembled WGS sequence"/>
</dbReference>
<organism evidence="1 2">
    <name type="scientific">Lasius platythorax</name>
    <dbReference type="NCBI Taxonomy" id="488582"/>
    <lineage>
        <taxon>Eukaryota</taxon>
        <taxon>Metazoa</taxon>
        <taxon>Ecdysozoa</taxon>
        <taxon>Arthropoda</taxon>
        <taxon>Hexapoda</taxon>
        <taxon>Insecta</taxon>
        <taxon>Pterygota</taxon>
        <taxon>Neoptera</taxon>
        <taxon>Endopterygota</taxon>
        <taxon>Hymenoptera</taxon>
        <taxon>Apocrita</taxon>
        <taxon>Aculeata</taxon>
        <taxon>Formicoidea</taxon>
        <taxon>Formicidae</taxon>
        <taxon>Formicinae</taxon>
        <taxon>Lasius</taxon>
        <taxon>Lasius</taxon>
    </lineage>
</organism>
<dbReference type="EMBL" id="CAXIPU020000479">
    <property type="protein sequence ID" value="CAL1672305.1"/>
    <property type="molecule type" value="Genomic_DNA"/>
</dbReference>
<accession>A0AAV2MY10</accession>
<keyword evidence="2" id="KW-1185">Reference proteome</keyword>
<name>A0AAV2MY10_9HYME</name>
<evidence type="ECO:0000313" key="1">
    <source>
        <dbReference type="EMBL" id="CAL1672305.1"/>
    </source>
</evidence>
<proteinExistence type="predicted"/>
<gene>
    <name evidence="1" type="ORF">LPLAT_LOCUS6975</name>
</gene>
<protein>
    <submittedName>
        <fullName evidence="1">Uncharacterized protein</fullName>
    </submittedName>
</protein>
<evidence type="ECO:0000313" key="2">
    <source>
        <dbReference type="Proteomes" id="UP001497644"/>
    </source>
</evidence>
<comment type="caution">
    <text evidence="1">The sequence shown here is derived from an EMBL/GenBank/DDBJ whole genome shotgun (WGS) entry which is preliminary data.</text>
</comment>